<feature type="compositionally biased region" description="Low complexity" evidence="1">
    <location>
        <begin position="63"/>
        <end position="72"/>
    </location>
</feature>
<evidence type="ECO:0000313" key="5">
    <source>
        <dbReference type="Proteomes" id="UP001629113"/>
    </source>
</evidence>
<dbReference type="Proteomes" id="UP001629113">
    <property type="component" value="Unassembled WGS sequence"/>
</dbReference>
<evidence type="ECO:0000256" key="1">
    <source>
        <dbReference type="SAM" id="MobiDB-lite"/>
    </source>
</evidence>
<dbReference type="EMBL" id="JBFCZG010000008">
    <property type="protein sequence ID" value="KAL3419098.1"/>
    <property type="molecule type" value="Genomic_DNA"/>
</dbReference>
<feature type="transmembrane region" description="Helical" evidence="2">
    <location>
        <begin position="367"/>
        <end position="387"/>
    </location>
</feature>
<keyword evidence="2" id="KW-1133">Transmembrane helix</keyword>
<sequence length="450" mass="50800">MSHTPDLEAGILSDHASYHSTASETKPISENTLQSIRMHFGVGAPSPATPLQRQDPEIPSPSPSHISPRNRSLVSPSRQNLIAPEIQSLAPPSGRDVVSPESQDLASPDGPKLMSPPSPAKSDRRGETDELISDWDAVRERLESVGVVSPGISRHELTSEDTPEKTQQRELEAKVSFEAWRVSYVPMQSMRDDWLKNMFLEDILWRGVQLQKQCLIMGSQNMKLTPLQDHVRRDDIHEELCRFSQALLNYDSFVRSPLCEKLKSELLPNDLNHGRSYIRDLAVLESAKFLDKPDERLFVEHLENLLFKLPYSPEVRSHLDSLILPGVRHALSIGLKDFFKDPRPWIIDVWKATPIYKLSLKEWLSRVFVFVFTMVILLAPLALMLMWPGPWHVYMILCVSTFITGIILTVCMDEVTKVDIMATVAAYTAVLVVGMGQAMADRGETVEFED</sequence>
<feature type="compositionally biased region" description="Polar residues" evidence="1">
    <location>
        <begin position="18"/>
        <end position="35"/>
    </location>
</feature>
<keyword evidence="2" id="KW-0472">Membrane</keyword>
<organism evidence="4 5">
    <name type="scientific">Phlyctema vagabunda</name>
    <dbReference type="NCBI Taxonomy" id="108571"/>
    <lineage>
        <taxon>Eukaryota</taxon>
        <taxon>Fungi</taxon>
        <taxon>Dikarya</taxon>
        <taxon>Ascomycota</taxon>
        <taxon>Pezizomycotina</taxon>
        <taxon>Leotiomycetes</taxon>
        <taxon>Helotiales</taxon>
        <taxon>Dermateaceae</taxon>
        <taxon>Phlyctema</taxon>
    </lineage>
</organism>
<dbReference type="Pfam" id="PF20237">
    <property type="entry name" value="DUF6594"/>
    <property type="match status" value="1"/>
</dbReference>
<evidence type="ECO:0000256" key="2">
    <source>
        <dbReference type="SAM" id="Phobius"/>
    </source>
</evidence>
<keyword evidence="2" id="KW-0812">Transmembrane</keyword>
<feature type="transmembrane region" description="Helical" evidence="2">
    <location>
        <begin position="393"/>
        <end position="411"/>
    </location>
</feature>
<proteinExistence type="predicted"/>
<comment type="caution">
    <text evidence="4">The sequence shown here is derived from an EMBL/GenBank/DDBJ whole genome shotgun (WGS) entry which is preliminary data.</text>
</comment>
<evidence type="ECO:0000313" key="4">
    <source>
        <dbReference type="EMBL" id="KAL3419098.1"/>
    </source>
</evidence>
<feature type="region of interest" description="Disordered" evidence="1">
    <location>
        <begin position="1"/>
        <end position="128"/>
    </location>
</feature>
<accession>A0ABR4P711</accession>
<dbReference type="InterPro" id="IPR046529">
    <property type="entry name" value="DUF6594"/>
</dbReference>
<feature type="domain" description="DUF6594" evidence="3">
    <location>
        <begin position="228"/>
        <end position="432"/>
    </location>
</feature>
<evidence type="ECO:0000259" key="3">
    <source>
        <dbReference type="Pfam" id="PF20237"/>
    </source>
</evidence>
<gene>
    <name evidence="4" type="ORF">PVAG01_09320</name>
</gene>
<feature type="transmembrane region" description="Helical" evidence="2">
    <location>
        <begin position="418"/>
        <end position="440"/>
    </location>
</feature>
<reference evidence="4 5" key="1">
    <citation type="submission" date="2024-06" db="EMBL/GenBank/DDBJ databases">
        <title>Complete genome of Phlyctema vagabunda strain 19-DSS-EL-015.</title>
        <authorList>
            <person name="Fiorenzani C."/>
        </authorList>
    </citation>
    <scope>NUCLEOTIDE SEQUENCE [LARGE SCALE GENOMIC DNA]</scope>
    <source>
        <strain evidence="4 5">19-DSS-EL-015</strain>
    </source>
</reference>
<keyword evidence="5" id="KW-1185">Reference proteome</keyword>
<protein>
    <recommendedName>
        <fullName evidence="3">DUF6594 domain-containing protein</fullName>
    </recommendedName>
</protein>
<name>A0ABR4P711_9HELO</name>